<evidence type="ECO:0000259" key="8">
    <source>
        <dbReference type="Pfam" id="PF22528"/>
    </source>
</evidence>
<feature type="domain" description="Protein arginine N-methyltransferase" evidence="8">
    <location>
        <begin position="186"/>
        <end position="346"/>
    </location>
</feature>
<dbReference type="GO" id="GO:0016274">
    <property type="term" value="F:protein-arginine N-methyltransferase activity"/>
    <property type="evidence" value="ECO:0007669"/>
    <property type="project" value="InterPro"/>
</dbReference>
<sequence>MSEGMAEAAEPLMEDTHAEADGSAPVITPDAPADDSTSADYYFDSYAHFGIHEEMLKDAVRTKTYQNVCYQNTHLWKDKIVLDVGCGTGILSLFAAKSGAKHVYAIECSNIADRAKDIVADNGYADRITVIKGKMEEITLPVEKVDIIISEWMGYFLFYESMLDSVLHARDKYLAPGGWVAPDLCTLKMVAIEDSEYKNEKINFWNNVYGFDMNCMRKVAMTEPLVDCVDSDLIVSNHCTLKGVDIENISREECSSFKEDFCLEITRNDYVHALVAYFDVSFNRCHTQIGFSTSPTARQTHWKQTVFYLEDELMVCEGEVLTGTMECRPNKKNHRDLDITIEYRFKGFMFRKYVE</sequence>
<dbReference type="PANTHER" id="PTHR11006">
    <property type="entry name" value="PROTEIN ARGININE N-METHYLTRANSFERASE"/>
    <property type="match status" value="1"/>
</dbReference>
<protein>
    <submittedName>
        <fullName evidence="9">Protein arginine N-methyltransferase 1</fullName>
    </submittedName>
</protein>
<dbReference type="InterPro" id="IPR055135">
    <property type="entry name" value="PRMT_dom"/>
</dbReference>
<evidence type="ECO:0000256" key="1">
    <source>
        <dbReference type="ARBA" id="ARBA00004123"/>
    </source>
</evidence>
<dbReference type="GO" id="GO:0032259">
    <property type="term" value="P:methylation"/>
    <property type="evidence" value="ECO:0007669"/>
    <property type="project" value="UniProtKB-KW"/>
</dbReference>
<keyword evidence="5" id="KW-0539">Nucleus</keyword>
<comment type="caution">
    <text evidence="9">The sequence shown here is derived from an EMBL/GenBank/DDBJ whole genome shotgun (WGS) entry which is preliminary data.</text>
</comment>
<evidence type="ECO:0000259" key="7">
    <source>
        <dbReference type="Pfam" id="PF13649"/>
    </source>
</evidence>
<evidence type="ECO:0000256" key="2">
    <source>
        <dbReference type="ARBA" id="ARBA00022603"/>
    </source>
</evidence>
<evidence type="ECO:0000256" key="5">
    <source>
        <dbReference type="ARBA" id="ARBA00023242"/>
    </source>
</evidence>
<feature type="domain" description="Methyltransferase" evidence="7">
    <location>
        <begin position="81"/>
        <end position="178"/>
    </location>
</feature>
<dbReference type="Gene3D" id="2.70.160.11">
    <property type="entry name" value="Hnrnp arginine n-methyltransferase1"/>
    <property type="match status" value="1"/>
</dbReference>
<keyword evidence="3 6" id="KW-0808">Transferase</keyword>
<keyword evidence="2 6" id="KW-0489">Methyltransferase</keyword>
<dbReference type="GO" id="GO:0042054">
    <property type="term" value="F:histone methyltransferase activity"/>
    <property type="evidence" value="ECO:0007669"/>
    <property type="project" value="TreeGrafter"/>
</dbReference>
<organism evidence="9 10">
    <name type="scientific">Cymbomonas tetramitiformis</name>
    <dbReference type="NCBI Taxonomy" id="36881"/>
    <lineage>
        <taxon>Eukaryota</taxon>
        <taxon>Viridiplantae</taxon>
        <taxon>Chlorophyta</taxon>
        <taxon>Pyramimonadophyceae</taxon>
        <taxon>Pyramimonadales</taxon>
        <taxon>Pyramimonadaceae</taxon>
        <taxon>Cymbomonas</taxon>
    </lineage>
</organism>
<evidence type="ECO:0000313" key="10">
    <source>
        <dbReference type="Proteomes" id="UP001190700"/>
    </source>
</evidence>
<dbReference type="Pfam" id="PF22528">
    <property type="entry name" value="PRMT_C"/>
    <property type="match status" value="1"/>
</dbReference>
<reference evidence="9 10" key="1">
    <citation type="journal article" date="2015" name="Genome Biol. Evol.">
        <title>Comparative Genomics of a Bacterivorous Green Alga Reveals Evolutionary Causalities and Consequences of Phago-Mixotrophic Mode of Nutrition.</title>
        <authorList>
            <person name="Burns J.A."/>
            <person name="Paasch A."/>
            <person name="Narechania A."/>
            <person name="Kim E."/>
        </authorList>
    </citation>
    <scope>NUCLEOTIDE SEQUENCE [LARGE SCALE GENOMIC DNA]</scope>
    <source>
        <strain evidence="9 10">PLY_AMNH</strain>
    </source>
</reference>
<comment type="subcellular location">
    <subcellularLocation>
        <location evidence="1">Nucleus</location>
    </subcellularLocation>
</comment>
<dbReference type="InterPro" id="IPR041698">
    <property type="entry name" value="Methyltransf_25"/>
</dbReference>
<keyword evidence="10" id="KW-1185">Reference proteome</keyword>
<dbReference type="FunFam" id="3.40.50.150:FF:000116">
    <property type="entry name" value="probable protein arginine N-methyltransferase 1"/>
    <property type="match status" value="1"/>
</dbReference>
<evidence type="ECO:0000313" key="9">
    <source>
        <dbReference type="EMBL" id="KAK3285548.1"/>
    </source>
</evidence>
<dbReference type="AlphaFoldDB" id="A0AAE0GWR3"/>
<dbReference type="FunFam" id="2.70.160.11:FF:000001">
    <property type="entry name" value="Blast:Protein arginine N-methyltransferase 1"/>
    <property type="match status" value="1"/>
</dbReference>
<name>A0AAE0GWR3_9CHLO</name>
<accession>A0AAE0GWR3</accession>
<dbReference type="InterPro" id="IPR029063">
    <property type="entry name" value="SAM-dependent_MTases_sf"/>
</dbReference>
<dbReference type="PROSITE" id="PS51678">
    <property type="entry name" value="SAM_MT_PRMT"/>
    <property type="match status" value="1"/>
</dbReference>
<dbReference type="SUPFAM" id="SSF53335">
    <property type="entry name" value="S-adenosyl-L-methionine-dependent methyltransferases"/>
    <property type="match status" value="1"/>
</dbReference>
<gene>
    <name evidence="9" type="ORF">CYMTET_6844</name>
</gene>
<keyword evidence="4 6" id="KW-0949">S-adenosyl-L-methionine</keyword>
<dbReference type="Proteomes" id="UP001190700">
    <property type="component" value="Unassembled WGS sequence"/>
</dbReference>
<dbReference type="PANTHER" id="PTHR11006:SF53">
    <property type="entry name" value="PROTEIN ARGININE N-METHYLTRANSFERASE 3"/>
    <property type="match status" value="1"/>
</dbReference>
<dbReference type="CDD" id="cd02440">
    <property type="entry name" value="AdoMet_MTases"/>
    <property type="match status" value="1"/>
</dbReference>
<evidence type="ECO:0000256" key="3">
    <source>
        <dbReference type="ARBA" id="ARBA00022679"/>
    </source>
</evidence>
<evidence type="ECO:0000256" key="4">
    <source>
        <dbReference type="ARBA" id="ARBA00022691"/>
    </source>
</evidence>
<dbReference type="Gene3D" id="3.40.50.150">
    <property type="entry name" value="Vaccinia Virus protein VP39"/>
    <property type="match status" value="1"/>
</dbReference>
<dbReference type="Pfam" id="PF13649">
    <property type="entry name" value="Methyltransf_25"/>
    <property type="match status" value="1"/>
</dbReference>
<evidence type="ECO:0000256" key="6">
    <source>
        <dbReference type="PROSITE-ProRule" id="PRU01015"/>
    </source>
</evidence>
<dbReference type="GO" id="GO:0005634">
    <property type="term" value="C:nucleus"/>
    <property type="evidence" value="ECO:0007669"/>
    <property type="project" value="UniProtKB-SubCell"/>
</dbReference>
<proteinExistence type="predicted"/>
<dbReference type="InterPro" id="IPR025799">
    <property type="entry name" value="Arg_MeTrfase"/>
</dbReference>
<dbReference type="EMBL" id="LGRX02001774">
    <property type="protein sequence ID" value="KAK3285548.1"/>
    <property type="molecule type" value="Genomic_DNA"/>
</dbReference>